<dbReference type="InParanoid" id="A0A0C2ZA54"/>
<keyword evidence="2" id="KW-1185">Reference proteome</keyword>
<dbReference type="InterPro" id="IPR029033">
    <property type="entry name" value="His_PPase_superfam"/>
</dbReference>
<dbReference type="Gene3D" id="3.40.50.1240">
    <property type="entry name" value="Phosphoglycerate mutase-like"/>
    <property type="match status" value="1"/>
</dbReference>
<organism evidence="1 2">
    <name type="scientific">Scleroderma citrinum Foug A</name>
    <dbReference type="NCBI Taxonomy" id="1036808"/>
    <lineage>
        <taxon>Eukaryota</taxon>
        <taxon>Fungi</taxon>
        <taxon>Dikarya</taxon>
        <taxon>Basidiomycota</taxon>
        <taxon>Agaricomycotina</taxon>
        <taxon>Agaricomycetes</taxon>
        <taxon>Agaricomycetidae</taxon>
        <taxon>Boletales</taxon>
        <taxon>Sclerodermatineae</taxon>
        <taxon>Sclerodermataceae</taxon>
        <taxon>Scleroderma</taxon>
    </lineage>
</organism>
<dbReference type="InterPro" id="IPR050275">
    <property type="entry name" value="PGM_Phosphatase"/>
</dbReference>
<dbReference type="PANTHER" id="PTHR48100:SF1">
    <property type="entry name" value="HISTIDINE PHOSPHATASE FAMILY PROTEIN-RELATED"/>
    <property type="match status" value="1"/>
</dbReference>
<dbReference type="InterPro" id="IPR013078">
    <property type="entry name" value="His_Pase_superF_clade-1"/>
</dbReference>
<dbReference type="Pfam" id="PF00300">
    <property type="entry name" value="His_Phos_1"/>
    <property type="match status" value="1"/>
</dbReference>
<proteinExistence type="predicted"/>
<dbReference type="GO" id="GO:0016791">
    <property type="term" value="F:phosphatase activity"/>
    <property type="evidence" value="ECO:0007669"/>
    <property type="project" value="TreeGrafter"/>
</dbReference>
<evidence type="ECO:0008006" key="3">
    <source>
        <dbReference type="Google" id="ProtNLM"/>
    </source>
</evidence>
<reference evidence="1 2" key="1">
    <citation type="submission" date="2014-04" db="EMBL/GenBank/DDBJ databases">
        <authorList>
            <consortium name="DOE Joint Genome Institute"/>
            <person name="Kuo A."/>
            <person name="Kohler A."/>
            <person name="Nagy L.G."/>
            <person name="Floudas D."/>
            <person name="Copeland A."/>
            <person name="Barry K.W."/>
            <person name="Cichocki N."/>
            <person name="Veneault-Fourrey C."/>
            <person name="LaButti K."/>
            <person name="Lindquist E.A."/>
            <person name="Lipzen A."/>
            <person name="Lundell T."/>
            <person name="Morin E."/>
            <person name="Murat C."/>
            <person name="Sun H."/>
            <person name="Tunlid A."/>
            <person name="Henrissat B."/>
            <person name="Grigoriev I.V."/>
            <person name="Hibbett D.S."/>
            <person name="Martin F."/>
            <person name="Nordberg H.P."/>
            <person name="Cantor M.N."/>
            <person name="Hua S.X."/>
        </authorList>
    </citation>
    <scope>NUCLEOTIDE SEQUENCE [LARGE SCALE GENOMIC DNA]</scope>
    <source>
        <strain evidence="1 2">Foug A</strain>
    </source>
</reference>
<evidence type="ECO:0000313" key="2">
    <source>
        <dbReference type="Proteomes" id="UP000053989"/>
    </source>
</evidence>
<dbReference type="SUPFAM" id="SSF53254">
    <property type="entry name" value="Phosphoglycerate mutase-like"/>
    <property type="match status" value="1"/>
</dbReference>
<gene>
    <name evidence="1" type="ORF">SCLCIDRAFT_1218290</name>
</gene>
<dbReference type="GO" id="GO:0005737">
    <property type="term" value="C:cytoplasm"/>
    <property type="evidence" value="ECO:0007669"/>
    <property type="project" value="TreeGrafter"/>
</dbReference>
<dbReference type="PANTHER" id="PTHR48100">
    <property type="entry name" value="BROAD-SPECIFICITY PHOSPHATASE YOR283W-RELATED"/>
    <property type="match status" value="1"/>
</dbReference>
<dbReference type="Proteomes" id="UP000053989">
    <property type="component" value="Unassembled WGS sequence"/>
</dbReference>
<accession>A0A0C2ZA54</accession>
<dbReference type="HOGENOM" id="CLU_2028126_0_0_1"/>
<dbReference type="AlphaFoldDB" id="A0A0C2ZA54"/>
<dbReference type="EMBL" id="KN822081">
    <property type="protein sequence ID" value="KIM58753.1"/>
    <property type="molecule type" value="Genomic_DNA"/>
</dbReference>
<evidence type="ECO:0000313" key="1">
    <source>
        <dbReference type="EMBL" id="KIM58753.1"/>
    </source>
</evidence>
<protein>
    <recommendedName>
        <fullName evidence="3">Phosphoglycerate mutase</fullName>
    </recommendedName>
</protein>
<reference evidence="2" key="2">
    <citation type="submission" date="2015-01" db="EMBL/GenBank/DDBJ databases">
        <title>Evolutionary Origins and Diversification of the Mycorrhizal Mutualists.</title>
        <authorList>
            <consortium name="DOE Joint Genome Institute"/>
            <consortium name="Mycorrhizal Genomics Consortium"/>
            <person name="Kohler A."/>
            <person name="Kuo A."/>
            <person name="Nagy L.G."/>
            <person name="Floudas D."/>
            <person name="Copeland A."/>
            <person name="Barry K.W."/>
            <person name="Cichocki N."/>
            <person name="Veneault-Fourrey C."/>
            <person name="LaButti K."/>
            <person name="Lindquist E.A."/>
            <person name="Lipzen A."/>
            <person name="Lundell T."/>
            <person name="Morin E."/>
            <person name="Murat C."/>
            <person name="Riley R."/>
            <person name="Ohm R."/>
            <person name="Sun H."/>
            <person name="Tunlid A."/>
            <person name="Henrissat B."/>
            <person name="Grigoriev I.V."/>
            <person name="Hibbett D.S."/>
            <person name="Martin F."/>
        </authorList>
    </citation>
    <scope>NUCLEOTIDE SEQUENCE [LARGE SCALE GENOMIC DNA]</scope>
    <source>
        <strain evidence="2">Foug A</strain>
    </source>
</reference>
<sequence>MDQIQRYQQLNENATTPDQYTVFFLGRHGEGYHNVIIEKHRQDWDDGWSKLNGNGVMTWGPDAELTLKGEGQADEVHAAWQEELQFGLPLPDKLYCSPLTRAIRTNQRTFSGLLPAGSKRTS</sequence>
<dbReference type="OrthoDB" id="496981at2759"/>
<name>A0A0C2ZA54_9AGAM</name>
<dbReference type="CDD" id="cd07067">
    <property type="entry name" value="HP_PGM_like"/>
    <property type="match status" value="1"/>
</dbReference>